<comment type="caution">
    <text evidence="1">The sequence shown here is derived from an EMBL/GenBank/DDBJ whole genome shotgun (WGS) entry which is preliminary data.</text>
</comment>
<gene>
    <name evidence="1" type="ORF">M972_11796</name>
</gene>
<evidence type="ECO:0000313" key="2">
    <source>
        <dbReference type="Proteomes" id="UP000223596"/>
    </source>
</evidence>
<dbReference type="InterPro" id="IPR043128">
    <property type="entry name" value="Rev_trsase/Diguanyl_cyclase"/>
</dbReference>
<evidence type="ECO:0000313" key="1">
    <source>
        <dbReference type="EMBL" id="PFH02034.1"/>
    </source>
</evidence>
<dbReference type="Gene3D" id="3.30.70.270">
    <property type="match status" value="1"/>
</dbReference>
<dbReference type="AlphaFoldDB" id="A0AB36TDY0"/>
<dbReference type="RefSeq" id="WP_003516080.1">
    <property type="nucleotide sequence ID" value="NZ_CP013828.1"/>
</dbReference>
<sequence length="501" mass="57852">MAEALVLWEVSRKQDYIFTSNKLKENIGASIIIDKITSELPTKIDERYQENKVYSGGGSSLYRFKSREEAKSFIESLSEKILREYPGVEVFMVVEEYDDEVTNAIDRAHKKLAQKKNQRKNSGQQLSFGIERICSSTGLPAVKKYPEPDGRVRYISYETEVKIKNDTRYERFQKLIPKGYEFPSMFSELIKGEKSYIAVVHTDGNRMGRLQDELKACYAHLNGDITQKNEEYLLNLRRFSDDITKAYEESFIAMTDTIDKNKKEIFDCTNIKEKVFPVIPVIVAGDDITYVTNGKIGIETARIFLEHLSKKQIRLYGDKFVNLNACAGVAIARVTNPFAKTYQLAEDLCRNAKAKLLEECQDEDYSLIDWHIEQGEFIGSITEIREKYYISEDGKNLTMRPLYINNEGNFRSYKNFKTARNYIKRIKINKKSVSRSKLKELIGVLKKGETETKLFLKFNKIENYFPRLEGTSGDYCFSSDGTCLYYDAIEVMDLFIDLEGC</sequence>
<accession>A0AB36TDY0</accession>
<reference evidence="1 2" key="1">
    <citation type="submission" date="2017-09" db="EMBL/GenBank/DDBJ databases">
        <title>Evaluation of Pacific Biosciences Sequencing Technology to Finishing C. thermocellum Genome Sequences.</title>
        <authorList>
            <person name="Brown S."/>
        </authorList>
    </citation>
    <scope>NUCLEOTIDE SEQUENCE [LARGE SCALE GENOMIC DNA]</scope>
    <source>
        <strain evidence="1 2">AD2</strain>
    </source>
</reference>
<name>A0AB36TDY0_ACETH</name>
<dbReference type="Proteomes" id="UP000223596">
    <property type="component" value="Unassembled WGS sequence"/>
</dbReference>
<proteinExistence type="predicted"/>
<evidence type="ECO:0008006" key="3">
    <source>
        <dbReference type="Google" id="ProtNLM"/>
    </source>
</evidence>
<organism evidence="1 2">
    <name type="scientific">Acetivibrio thermocellus AD2</name>
    <dbReference type="NCBI Taxonomy" id="1138384"/>
    <lineage>
        <taxon>Bacteria</taxon>
        <taxon>Bacillati</taxon>
        <taxon>Bacillota</taxon>
        <taxon>Clostridia</taxon>
        <taxon>Eubacteriales</taxon>
        <taxon>Oscillospiraceae</taxon>
        <taxon>Acetivibrio</taxon>
    </lineage>
</organism>
<protein>
    <recommendedName>
        <fullName evidence="3">GGDEF domain-containing protein</fullName>
    </recommendedName>
</protein>
<dbReference type="EMBL" id="PDBW01000001">
    <property type="protein sequence ID" value="PFH02034.1"/>
    <property type="molecule type" value="Genomic_DNA"/>
</dbReference>